<evidence type="ECO:0000313" key="9">
    <source>
        <dbReference type="EMBL" id="KGN78133.1"/>
    </source>
</evidence>
<sequence>MNSFWKTSIIGVIVCSAVAVPSLAQEAQNGVSQKLSLTLEEALGVALTKGNQVKIADIDVSKAKYDRKATIAKLFPSVSLTGDYNYTLKKQIMYLGGGFSFPGMPDISDKGIEVGKNFSVTGGVVVGLPLVNASLWSSITLSAEAVNLALLQAEDSRESLFNQVTKAYYGALLAQESLKVLQQTYDNAKNSYNDIKSKYEQGMVAEFDLIRADVAVKSIEPGLQQAVNGVGATRRQLLILLSLDVDQEIELSGALRDQEGRIYESYFSEHVLPANNVQLKLANKQVDMLKVQERLAKSAFLPTLNVSGFYRYSAMDDKFSWKDYQWTPFSVIAVSLNIPVFSGGEKLFKVKQAKQAVTQAELRRADLTNVLKAQVKQFKDGMTAAVRKLASAKEAIIQAEKGYEIARKRYDVGMSTLIELNDANLTLLQSRLNYFEAIYDFLSNEADYKKTLGGNL</sequence>
<gene>
    <name evidence="9" type="ORF">HQ35_10635</name>
</gene>
<dbReference type="eggNOG" id="COG1538">
    <property type="taxonomic scope" value="Bacteria"/>
</dbReference>
<dbReference type="RefSeq" id="WP_036853038.1">
    <property type="nucleotide sequence ID" value="NZ_JQJD01000065.1"/>
</dbReference>
<dbReference type="EMBL" id="JQJD01000065">
    <property type="protein sequence ID" value="KGN78133.1"/>
    <property type="molecule type" value="Genomic_DNA"/>
</dbReference>
<evidence type="ECO:0000256" key="2">
    <source>
        <dbReference type="ARBA" id="ARBA00007613"/>
    </source>
</evidence>
<name>A0A0A2EGU5_PORCN</name>
<evidence type="ECO:0000256" key="6">
    <source>
        <dbReference type="ARBA" id="ARBA00023136"/>
    </source>
</evidence>
<comment type="subcellular location">
    <subcellularLocation>
        <location evidence="1">Cell outer membrane</location>
    </subcellularLocation>
</comment>
<evidence type="ECO:0000256" key="7">
    <source>
        <dbReference type="ARBA" id="ARBA00023237"/>
    </source>
</evidence>
<dbReference type="PANTHER" id="PTHR30026">
    <property type="entry name" value="OUTER MEMBRANE PROTEIN TOLC"/>
    <property type="match status" value="1"/>
</dbReference>
<dbReference type="GO" id="GO:0009279">
    <property type="term" value="C:cell outer membrane"/>
    <property type="evidence" value="ECO:0007669"/>
    <property type="project" value="UniProtKB-SubCell"/>
</dbReference>
<dbReference type="SUPFAM" id="SSF56954">
    <property type="entry name" value="Outer membrane efflux proteins (OEP)"/>
    <property type="match status" value="1"/>
</dbReference>
<evidence type="ECO:0000256" key="8">
    <source>
        <dbReference type="SAM" id="SignalP"/>
    </source>
</evidence>
<dbReference type="PANTHER" id="PTHR30026:SF20">
    <property type="entry name" value="OUTER MEMBRANE PROTEIN TOLC"/>
    <property type="match status" value="1"/>
</dbReference>
<protein>
    <recommendedName>
        <fullName evidence="11">Outer membrane protein TolC</fullName>
    </recommendedName>
</protein>
<evidence type="ECO:0000256" key="4">
    <source>
        <dbReference type="ARBA" id="ARBA00022452"/>
    </source>
</evidence>
<dbReference type="Proteomes" id="UP000030125">
    <property type="component" value="Unassembled WGS sequence"/>
</dbReference>
<evidence type="ECO:0000313" key="10">
    <source>
        <dbReference type="Proteomes" id="UP000030125"/>
    </source>
</evidence>
<feature type="signal peptide" evidence="8">
    <location>
        <begin position="1"/>
        <end position="24"/>
    </location>
</feature>
<dbReference type="InterPro" id="IPR051906">
    <property type="entry name" value="TolC-like"/>
</dbReference>
<keyword evidence="6" id="KW-0472">Membrane</keyword>
<dbReference type="OrthoDB" id="367883at2"/>
<keyword evidence="3" id="KW-0813">Transport</keyword>
<comment type="similarity">
    <text evidence="2">Belongs to the outer membrane factor (OMF) (TC 1.B.17) family.</text>
</comment>
<dbReference type="GO" id="GO:0015288">
    <property type="term" value="F:porin activity"/>
    <property type="evidence" value="ECO:0007669"/>
    <property type="project" value="TreeGrafter"/>
</dbReference>
<keyword evidence="8" id="KW-0732">Signal</keyword>
<accession>A0A0A2EGU5</accession>
<evidence type="ECO:0000256" key="5">
    <source>
        <dbReference type="ARBA" id="ARBA00022692"/>
    </source>
</evidence>
<dbReference type="Gene3D" id="1.20.1600.10">
    <property type="entry name" value="Outer membrane efflux proteins (OEP)"/>
    <property type="match status" value="1"/>
</dbReference>
<dbReference type="GO" id="GO:1990281">
    <property type="term" value="C:efflux pump complex"/>
    <property type="evidence" value="ECO:0007669"/>
    <property type="project" value="TreeGrafter"/>
</dbReference>
<keyword evidence="10" id="KW-1185">Reference proteome</keyword>
<dbReference type="Pfam" id="PF02321">
    <property type="entry name" value="OEP"/>
    <property type="match status" value="2"/>
</dbReference>
<feature type="chain" id="PRO_5001986902" description="Outer membrane protein TolC" evidence="8">
    <location>
        <begin position="25"/>
        <end position="456"/>
    </location>
</feature>
<reference evidence="9 10" key="1">
    <citation type="submission" date="2014-08" db="EMBL/GenBank/DDBJ databases">
        <title>Porphyromonas cangingivalis strain:COT-109_OH1386 Genome sequencing.</title>
        <authorList>
            <person name="Wallis C."/>
            <person name="Deusch O."/>
            <person name="O'Flynn C."/>
            <person name="Davis I."/>
            <person name="Jospin G."/>
            <person name="Darling A.E."/>
            <person name="Coil D.A."/>
            <person name="Alexiev A."/>
            <person name="Horsfall A."/>
            <person name="Kirkwood N."/>
            <person name="Harris S."/>
            <person name="Eisen J.A."/>
        </authorList>
    </citation>
    <scope>NUCLEOTIDE SEQUENCE [LARGE SCALE GENOMIC DNA]</scope>
    <source>
        <strain evidence="10">COT-109 OH1386</strain>
    </source>
</reference>
<keyword evidence="4" id="KW-1134">Transmembrane beta strand</keyword>
<proteinExistence type="inferred from homology"/>
<comment type="caution">
    <text evidence="9">The sequence shown here is derived from an EMBL/GenBank/DDBJ whole genome shotgun (WGS) entry which is preliminary data.</text>
</comment>
<dbReference type="STRING" id="36874.HQ34_04240"/>
<dbReference type="AlphaFoldDB" id="A0A0A2EGU5"/>
<keyword evidence="5" id="KW-0812">Transmembrane</keyword>
<keyword evidence="7" id="KW-0998">Cell outer membrane</keyword>
<organism evidence="9 10">
    <name type="scientific">Porphyromonas cangingivalis</name>
    <dbReference type="NCBI Taxonomy" id="36874"/>
    <lineage>
        <taxon>Bacteria</taxon>
        <taxon>Pseudomonadati</taxon>
        <taxon>Bacteroidota</taxon>
        <taxon>Bacteroidia</taxon>
        <taxon>Bacteroidales</taxon>
        <taxon>Porphyromonadaceae</taxon>
        <taxon>Porphyromonas</taxon>
    </lineage>
</organism>
<evidence type="ECO:0000256" key="3">
    <source>
        <dbReference type="ARBA" id="ARBA00022448"/>
    </source>
</evidence>
<dbReference type="GO" id="GO:0015562">
    <property type="term" value="F:efflux transmembrane transporter activity"/>
    <property type="evidence" value="ECO:0007669"/>
    <property type="project" value="InterPro"/>
</dbReference>
<evidence type="ECO:0008006" key="11">
    <source>
        <dbReference type="Google" id="ProtNLM"/>
    </source>
</evidence>
<dbReference type="InterPro" id="IPR003423">
    <property type="entry name" value="OMP_efflux"/>
</dbReference>
<evidence type="ECO:0000256" key="1">
    <source>
        <dbReference type="ARBA" id="ARBA00004442"/>
    </source>
</evidence>